<dbReference type="GO" id="GO:0035438">
    <property type="term" value="F:cyclic-di-GMP binding"/>
    <property type="evidence" value="ECO:0007669"/>
    <property type="project" value="InterPro"/>
</dbReference>
<feature type="domain" description="PilZ" evidence="1">
    <location>
        <begin position="114"/>
        <end position="188"/>
    </location>
</feature>
<protein>
    <recommendedName>
        <fullName evidence="1">PilZ domain-containing protein</fullName>
    </recommendedName>
</protein>
<dbReference type="RefSeq" id="WP_184083317.1">
    <property type="nucleotide sequence ID" value="NZ_JACIJF010000001.1"/>
</dbReference>
<gene>
    <name evidence="2" type="ORF">FHT02_000191</name>
</gene>
<dbReference type="Pfam" id="PF07238">
    <property type="entry name" value="PilZ"/>
    <property type="match status" value="1"/>
</dbReference>
<dbReference type="Gene3D" id="2.40.10.220">
    <property type="entry name" value="predicted glycosyltransferase like domains"/>
    <property type="match status" value="1"/>
</dbReference>
<accession>A0A840Y9L0</accession>
<evidence type="ECO:0000313" key="2">
    <source>
        <dbReference type="EMBL" id="MBB5708985.1"/>
    </source>
</evidence>
<reference evidence="2 3" key="1">
    <citation type="submission" date="2020-08" db="EMBL/GenBank/DDBJ databases">
        <title>Genomic Encyclopedia of Type Strains, Phase IV (KMG-IV): sequencing the most valuable type-strain genomes for metagenomic binning, comparative biology and taxonomic classification.</title>
        <authorList>
            <person name="Goeker M."/>
        </authorList>
    </citation>
    <scope>NUCLEOTIDE SEQUENCE [LARGE SCALE GENOMIC DNA]</scope>
    <source>
        <strain evidence="2 3">DSM 26736</strain>
    </source>
</reference>
<dbReference type="SUPFAM" id="SSF141371">
    <property type="entry name" value="PilZ domain-like"/>
    <property type="match status" value="1"/>
</dbReference>
<organism evidence="2 3">
    <name type="scientific">Sphingomonas xinjiangensis</name>
    <dbReference type="NCBI Taxonomy" id="643568"/>
    <lineage>
        <taxon>Bacteria</taxon>
        <taxon>Pseudomonadati</taxon>
        <taxon>Pseudomonadota</taxon>
        <taxon>Alphaproteobacteria</taxon>
        <taxon>Sphingomonadales</taxon>
        <taxon>Sphingomonadaceae</taxon>
        <taxon>Sphingomonas</taxon>
    </lineage>
</organism>
<dbReference type="InterPro" id="IPR009875">
    <property type="entry name" value="PilZ_domain"/>
</dbReference>
<evidence type="ECO:0000259" key="1">
    <source>
        <dbReference type="Pfam" id="PF07238"/>
    </source>
</evidence>
<comment type="caution">
    <text evidence="2">The sequence shown here is derived from an EMBL/GenBank/DDBJ whole genome shotgun (WGS) entry which is preliminary data.</text>
</comment>
<dbReference type="AlphaFoldDB" id="A0A840Y9L0"/>
<proteinExistence type="predicted"/>
<name>A0A840Y9L0_9SPHN</name>
<sequence>MQPVRSGTIFSLAADPPRAFSDAREAHTQFDAALLIAAESQHPCSLERLTALGATLCLSADLATGDSVTLELSNGQGIVGRVDWATEAEVGVRFDQPIDVIGTIARNLAALPADRRHMPRVELRQTVAIRHAGRVEHGRTRNISQGGLAVESSLTLARDQPVQLTLDGLRPLDGVVRWAQDSFAGIAFDEDLGWQTLMPWLRSVQQAALAQQTARLAAPPVSMEAEADGMIPDKHAIRLDAPARVREGVRWWNARVRGLTAQMVELETHAHLAPGAQLWVALPEIGGGPASVVEAAHGRVLCEFRLPLKPSDLGAITGHRRPI</sequence>
<dbReference type="Proteomes" id="UP000527143">
    <property type="component" value="Unassembled WGS sequence"/>
</dbReference>
<dbReference type="EMBL" id="JACIJF010000001">
    <property type="protein sequence ID" value="MBB5708985.1"/>
    <property type="molecule type" value="Genomic_DNA"/>
</dbReference>
<evidence type="ECO:0000313" key="3">
    <source>
        <dbReference type="Proteomes" id="UP000527143"/>
    </source>
</evidence>
<keyword evidence="3" id="KW-1185">Reference proteome</keyword>